<keyword evidence="4 9" id="KW-0808">Transferase</keyword>
<keyword evidence="6 9" id="KW-1133">Transmembrane helix</keyword>
<dbReference type="PANTHER" id="PTHR38686">
    <property type="entry name" value="APOLIPOPROTEIN N-ACYLTRANSFERASE"/>
    <property type="match status" value="1"/>
</dbReference>
<dbReference type="Gene3D" id="3.60.110.10">
    <property type="entry name" value="Carbon-nitrogen hydrolase"/>
    <property type="match status" value="1"/>
</dbReference>
<dbReference type="UniPathway" id="UPA00666"/>
<evidence type="ECO:0000256" key="1">
    <source>
        <dbReference type="ARBA" id="ARBA00004651"/>
    </source>
</evidence>
<feature type="transmembrane region" description="Helical" evidence="9">
    <location>
        <begin position="128"/>
        <end position="152"/>
    </location>
</feature>
<feature type="transmembrane region" description="Helical" evidence="9">
    <location>
        <begin position="12"/>
        <end position="30"/>
    </location>
</feature>
<evidence type="ECO:0000259" key="10">
    <source>
        <dbReference type="PROSITE" id="PS50263"/>
    </source>
</evidence>
<feature type="transmembrane region" description="Helical" evidence="9">
    <location>
        <begin position="158"/>
        <end position="179"/>
    </location>
</feature>
<evidence type="ECO:0000256" key="9">
    <source>
        <dbReference type="HAMAP-Rule" id="MF_01148"/>
    </source>
</evidence>
<evidence type="ECO:0000256" key="8">
    <source>
        <dbReference type="ARBA" id="ARBA00023315"/>
    </source>
</evidence>
<dbReference type="CDD" id="cd07571">
    <property type="entry name" value="ALP_N-acyl_transferase"/>
    <property type="match status" value="1"/>
</dbReference>
<dbReference type="Pfam" id="PF00795">
    <property type="entry name" value="CN_hydrolase"/>
    <property type="match status" value="1"/>
</dbReference>
<dbReference type="HAMAP" id="MF_01148">
    <property type="entry name" value="Lnt"/>
    <property type="match status" value="1"/>
</dbReference>
<dbReference type="InterPro" id="IPR003010">
    <property type="entry name" value="C-N_Hydrolase"/>
</dbReference>
<keyword evidence="5 9" id="KW-0812">Transmembrane</keyword>
<feature type="transmembrane region" description="Helical" evidence="9">
    <location>
        <begin position="36"/>
        <end position="53"/>
    </location>
</feature>
<dbReference type="InterPro" id="IPR036526">
    <property type="entry name" value="C-N_Hydrolase_sf"/>
</dbReference>
<dbReference type="PROSITE" id="PS50263">
    <property type="entry name" value="CN_HYDROLASE"/>
    <property type="match status" value="1"/>
</dbReference>
<proteinExistence type="inferred from homology"/>
<evidence type="ECO:0000256" key="4">
    <source>
        <dbReference type="ARBA" id="ARBA00022679"/>
    </source>
</evidence>
<dbReference type="Proteomes" id="UP000236752">
    <property type="component" value="Unassembled WGS sequence"/>
</dbReference>
<comment type="similarity">
    <text evidence="2 9">Belongs to the CN hydrolase family. Apolipoprotein N-acyltransferase subfamily.</text>
</comment>
<comment type="function">
    <text evidence="9">Catalyzes the phospholipid dependent N-acylation of the N-terminal cysteine of apolipoprotein, the last step in lipoprotein maturation.</text>
</comment>
<evidence type="ECO:0000313" key="12">
    <source>
        <dbReference type="Proteomes" id="UP000236752"/>
    </source>
</evidence>
<dbReference type="NCBIfam" id="TIGR00546">
    <property type="entry name" value="lnt"/>
    <property type="match status" value="1"/>
</dbReference>
<feature type="transmembrane region" description="Helical" evidence="9">
    <location>
        <begin position="191"/>
        <end position="209"/>
    </location>
</feature>
<dbReference type="InterPro" id="IPR004563">
    <property type="entry name" value="Apolipo_AcylTrfase"/>
</dbReference>
<dbReference type="OrthoDB" id="9804277at2"/>
<keyword evidence="7 9" id="KW-0472">Membrane</keyword>
<evidence type="ECO:0000256" key="5">
    <source>
        <dbReference type="ARBA" id="ARBA00022692"/>
    </source>
</evidence>
<feature type="domain" description="CN hydrolase" evidence="10">
    <location>
        <begin position="227"/>
        <end position="465"/>
    </location>
</feature>
<dbReference type="Pfam" id="PF20154">
    <property type="entry name" value="LNT_N"/>
    <property type="match status" value="1"/>
</dbReference>
<dbReference type="PANTHER" id="PTHR38686:SF1">
    <property type="entry name" value="APOLIPOPROTEIN N-ACYLTRANSFERASE"/>
    <property type="match status" value="1"/>
</dbReference>
<evidence type="ECO:0000256" key="7">
    <source>
        <dbReference type="ARBA" id="ARBA00023136"/>
    </source>
</evidence>
<evidence type="ECO:0000256" key="2">
    <source>
        <dbReference type="ARBA" id="ARBA00010065"/>
    </source>
</evidence>
<dbReference type="GO" id="GO:0016410">
    <property type="term" value="F:N-acyltransferase activity"/>
    <property type="evidence" value="ECO:0007669"/>
    <property type="project" value="UniProtKB-UniRule"/>
</dbReference>
<protein>
    <recommendedName>
        <fullName evidence="9">Apolipoprotein N-acyltransferase</fullName>
        <shortName evidence="9">ALP N-acyltransferase</shortName>
        <ecNumber evidence="9">2.3.1.269</ecNumber>
    </recommendedName>
</protein>
<dbReference type="SUPFAM" id="SSF56317">
    <property type="entry name" value="Carbon-nitrogen hydrolase"/>
    <property type="match status" value="1"/>
</dbReference>
<dbReference type="EMBL" id="FNUZ01000001">
    <property type="protein sequence ID" value="SEF58450.1"/>
    <property type="molecule type" value="Genomic_DNA"/>
</dbReference>
<keyword evidence="3 9" id="KW-1003">Cell membrane</keyword>
<feature type="transmembrane region" description="Helical" evidence="9">
    <location>
        <begin position="92"/>
        <end position="116"/>
    </location>
</feature>
<keyword evidence="12" id="KW-1185">Reference proteome</keyword>
<dbReference type="GO" id="GO:0042158">
    <property type="term" value="P:lipoprotein biosynthetic process"/>
    <property type="evidence" value="ECO:0007669"/>
    <property type="project" value="UniProtKB-UniRule"/>
</dbReference>
<dbReference type="RefSeq" id="WP_103908887.1">
    <property type="nucleotide sequence ID" value="NZ_FNUZ01000001.1"/>
</dbReference>
<dbReference type="AlphaFoldDB" id="A0A1H5T6P1"/>
<name>A0A1H5T6P1_9RHOB</name>
<comment type="catalytic activity">
    <reaction evidence="9">
        <text>N-terminal S-1,2-diacyl-sn-glyceryl-L-cysteinyl-[lipoprotein] + a glycerophospholipid = N-acyl-S-1,2-diacyl-sn-glyceryl-L-cysteinyl-[lipoprotein] + a 2-acyl-sn-glycero-3-phospholipid + H(+)</text>
        <dbReference type="Rhea" id="RHEA:48228"/>
        <dbReference type="Rhea" id="RHEA-COMP:14681"/>
        <dbReference type="Rhea" id="RHEA-COMP:14684"/>
        <dbReference type="ChEBI" id="CHEBI:15378"/>
        <dbReference type="ChEBI" id="CHEBI:136912"/>
        <dbReference type="ChEBI" id="CHEBI:140656"/>
        <dbReference type="ChEBI" id="CHEBI:140657"/>
        <dbReference type="ChEBI" id="CHEBI:140660"/>
        <dbReference type="EC" id="2.3.1.269"/>
    </reaction>
</comment>
<reference evidence="11 12" key="1">
    <citation type="submission" date="2016-10" db="EMBL/GenBank/DDBJ databases">
        <authorList>
            <person name="de Groot N.N."/>
        </authorList>
    </citation>
    <scope>NUCLEOTIDE SEQUENCE [LARGE SCALE GENOMIC DNA]</scope>
    <source>
        <strain evidence="11 12">DSM 26915</strain>
    </source>
</reference>
<gene>
    <name evidence="9" type="primary">lnt</name>
    <name evidence="11" type="ORF">SAMN04488045_0509</name>
</gene>
<keyword evidence="11" id="KW-0449">Lipoprotein</keyword>
<accession>A0A1H5T6P1</accession>
<dbReference type="EC" id="2.3.1.269" evidence="9"/>
<sequence>MSDLFAPMRGLSLRLRLVITLLAGVAFGLGQAPFDLTGLALPALLVPFLMLSPEVCRRQAGWIGWAFGVGYFGTSLTWIVNPFQVDAATTGWMAPFALVLIAAGLAIFWAMPFWLAASSGLRWLVVPLWTLAELSRAYILTGFPWGLVGYVWTPTIGAQWAAVIGPHGLTLLTLTIAWLASEVSRTRALPLGLAAIALAIGLIGGGVYLQNRPIAPQEGTPKIVRLVQPNAPQDQKWQRDMIPVFFNRLLSFTEVGPRPDLIIWPETAMPMLLNNAEEALGVVSQSAGPVPMIVGIQREDDGRYYNSLILQDASGQTSAVYDKHHLVPFGEYMPFPDLFARINVGGLAQRAASGYSAGPGPRLLDLGPLGKALPLICYEAVFPQHAKTGGSRPDMLIQITNDAWFGTWSGPYQHLAQARMRAIEQGLPMLRSANTGVSAVIDAKGRIVDSIDLGQAGYIDVPLPAALNDTVYARSGDVPLLVLLLGLTLVGALRARSNSH</sequence>
<comment type="pathway">
    <text evidence="9">Protein modification; lipoprotein biosynthesis (N-acyl transfer).</text>
</comment>
<keyword evidence="8 9" id="KW-0012">Acyltransferase</keyword>
<organism evidence="11 12">
    <name type="scientific">Thalassococcus halodurans</name>
    <dbReference type="NCBI Taxonomy" id="373675"/>
    <lineage>
        <taxon>Bacteria</taxon>
        <taxon>Pseudomonadati</taxon>
        <taxon>Pseudomonadota</taxon>
        <taxon>Alphaproteobacteria</taxon>
        <taxon>Rhodobacterales</taxon>
        <taxon>Roseobacteraceae</taxon>
        <taxon>Thalassococcus</taxon>
    </lineage>
</organism>
<dbReference type="InterPro" id="IPR045378">
    <property type="entry name" value="LNT_N"/>
</dbReference>
<evidence type="ECO:0000256" key="6">
    <source>
        <dbReference type="ARBA" id="ARBA00022989"/>
    </source>
</evidence>
<evidence type="ECO:0000256" key="3">
    <source>
        <dbReference type="ARBA" id="ARBA00022475"/>
    </source>
</evidence>
<comment type="subcellular location">
    <subcellularLocation>
        <location evidence="1 9">Cell membrane</location>
        <topology evidence="1 9">Multi-pass membrane protein</topology>
    </subcellularLocation>
</comment>
<dbReference type="GO" id="GO:0005886">
    <property type="term" value="C:plasma membrane"/>
    <property type="evidence" value="ECO:0007669"/>
    <property type="project" value="UniProtKB-SubCell"/>
</dbReference>
<evidence type="ECO:0000313" key="11">
    <source>
        <dbReference type="EMBL" id="SEF58450.1"/>
    </source>
</evidence>
<feature type="transmembrane region" description="Helical" evidence="9">
    <location>
        <begin position="60"/>
        <end position="80"/>
    </location>
</feature>